<evidence type="ECO:0000256" key="2">
    <source>
        <dbReference type="SAM" id="MobiDB-lite"/>
    </source>
</evidence>
<evidence type="ECO:0008006" key="5">
    <source>
        <dbReference type="Google" id="ProtNLM"/>
    </source>
</evidence>
<feature type="coiled-coil region" evidence="1">
    <location>
        <begin position="122"/>
        <end position="276"/>
    </location>
</feature>
<reference evidence="3" key="1">
    <citation type="submission" date="2013-10" db="EMBL/GenBank/DDBJ databases">
        <title>Genomic analysis of the causative agents of coccidiosis in chickens.</title>
        <authorList>
            <person name="Reid A.J."/>
            <person name="Blake D."/>
            <person name="Billington K."/>
            <person name="Browne H."/>
            <person name="Dunn M."/>
            <person name="Hung S."/>
            <person name="Kawahara F."/>
            <person name="Miranda-Saavedra D."/>
            <person name="Mourier T."/>
            <person name="Nagra H."/>
            <person name="Otto T.D."/>
            <person name="Rawlings N."/>
            <person name="Sanchez A."/>
            <person name="Sanders M."/>
            <person name="Subramaniam C."/>
            <person name="Tay Y."/>
            <person name="Dear P."/>
            <person name="Doerig C."/>
            <person name="Gruber A."/>
            <person name="Parkinson J."/>
            <person name="Shirley M."/>
            <person name="Wan K.L."/>
            <person name="Berriman M."/>
            <person name="Tomley F."/>
            <person name="Pain A."/>
        </authorList>
    </citation>
    <scope>NUCLEOTIDE SEQUENCE [LARGE SCALE GENOMIC DNA]</scope>
    <source>
        <strain evidence="3">Houghton</strain>
    </source>
</reference>
<dbReference type="RefSeq" id="XP_013356417.1">
    <property type="nucleotide sequence ID" value="XM_013500963.1"/>
</dbReference>
<evidence type="ECO:0000313" key="4">
    <source>
        <dbReference type="Proteomes" id="UP000030744"/>
    </source>
</evidence>
<gene>
    <name evidence="3" type="ORF">EMH_0056910</name>
</gene>
<evidence type="ECO:0000256" key="1">
    <source>
        <dbReference type="SAM" id="Coils"/>
    </source>
</evidence>
<organism evidence="3 4">
    <name type="scientific">Eimeria mitis</name>
    <dbReference type="NCBI Taxonomy" id="44415"/>
    <lineage>
        <taxon>Eukaryota</taxon>
        <taxon>Sar</taxon>
        <taxon>Alveolata</taxon>
        <taxon>Apicomplexa</taxon>
        <taxon>Conoidasida</taxon>
        <taxon>Coccidia</taxon>
        <taxon>Eucoccidiorida</taxon>
        <taxon>Eimeriorina</taxon>
        <taxon>Eimeriidae</taxon>
        <taxon>Eimeria</taxon>
    </lineage>
</organism>
<name>U6K7E0_9EIME</name>
<dbReference type="GeneID" id="25380335"/>
<proteinExistence type="predicted"/>
<accession>U6K7E0</accession>
<keyword evidence="1" id="KW-0175">Coiled coil</keyword>
<dbReference type="AlphaFoldDB" id="U6K7E0"/>
<dbReference type="EMBL" id="HG685742">
    <property type="protein sequence ID" value="CDJ33854.1"/>
    <property type="molecule type" value="Genomic_DNA"/>
</dbReference>
<dbReference type="VEuPathDB" id="ToxoDB:EMH_0056910"/>
<evidence type="ECO:0000313" key="3">
    <source>
        <dbReference type="EMBL" id="CDJ33854.1"/>
    </source>
</evidence>
<dbReference type="Proteomes" id="UP000030744">
    <property type="component" value="Unassembled WGS sequence"/>
</dbReference>
<keyword evidence="4" id="KW-1185">Reference proteome</keyword>
<sequence>MTTKRANGSPGLGCSVEAPAAPAEGSIPSTLAPELPAEPNTEQVADVPAEPTAELQTLSNGDDAAPLHHRKTTKELTEEFKNLNVGVHCFSQSLEVQLWAKVDEYNSFKAKLEEQACAAERQRRKNWLRNELEAQLEEQRRQKEAAKLDDLECAKKMQQDLEQWKFVLAESKAEQLRESREILEQVSRDIEIEKRMALKAKQQKARAMQEILEKELATQYALKRDAADQARKEAMEKEAAARRKAEQMKVHEFLKVQQEEKERRKKLEKEERYEIQRQQELDAEEYKRKQEVELRSRRELCKRQQELLIQQMEERKLNKDILVSQTEMKLNRRLLEEVNGYLASKQQPPQDFRSTEC</sequence>
<feature type="region of interest" description="Disordered" evidence="2">
    <location>
        <begin position="1"/>
        <end position="67"/>
    </location>
</feature>
<reference evidence="3" key="2">
    <citation type="submission" date="2013-10" db="EMBL/GenBank/DDBJ databases">
        <authorList>
            <person name="Aslett M."/>
        </authorList>
    </citation>
    <scope>NUCLEOTIDE SEQUENCE [LARGE SCALE GENOMIC DNA]</scope>
    <source>
        <strain evidence="3">Houghton</strain>
    </source>
</reference>
<dbReference type="OrthoDB" id="346711at2759"/>
<protein>
    <recommendedName>
        <fullName evidence="5">Trichohyalin-plectin-homology domain-containing protein</fullName>
    </recommendedName>
</protein>